<evidence type="ECO:0000313" key="10">
    <source>
        <dbReference type="Proteomes" id="UP001600888"/>
    </source>
</evidence>
<dbReference type="InterPro" id="IPR022764">
    <property type="entry name" value="Peptidase_S54_rhomboid_dom"/>
</dbReference>
<proteinExistence type="inferred from homology"/>
<dbReference type="SUPFAM" id="SSF144091">
    <property type="entry name" value="Rhomboid-like"/>
    <property type="match status" value="1"/>
</dbReference>
<dbReference type="PANTHER" id="PTHR43731:SF14">
    <property type="entry name" value="PRESENILIN-ASSOCIATED RHOMBOID-LIKE PROTEIN, MITOCHONDRIAL"/>
    <property type="match status" value="1"/>
</dbReference>
<feature type="transmembrane region" description="Helical" evidence="7">
    <location>
        <begin position="140"/>
        <end position="160"/>
    </location>
</feature>
<dbReference type="Proteomes" id="UP001600888">
    <property type="component" value="Unassembled WGS sequence"/>
</dbReference>
<keyword evidence="10" id="KW-1185">Reference proteome</keyword>
<comment type="subcellular location">
    <subcellularLocation>
        <location evidence="1">Membrane</location>
        <topology evidence="1">Multi-pass membrane protein</topology>
    </subcellularLocation>
</comment>
<evidence type="ECO:0000259" key="8">
    <source>
        <dbReference type="Pfam" id="PF01694"/>
    </source>
</evidence>
<comment type="caution">
    <text evidence="9">The sequence shown here is derived from an EMBL/GenBank/DDBJ whole genome shotgun (WGS) entry which is preliminary data.</text>
</comment>
<evidence type="ECO:0000256" key="4">
    <source>
        <dbReference type="ARBA" id="ARBA00022801"/>
    </source>
</evidence>
<dbReference type="Pfam" id="PF01694">
    <property type="entry name" value="Rhomboid"/>
    <property type="match status" value="1"/>
</dbReference>
<accession>A0ABR4EXI9</accession>
<evidence type="ECO:0000313" key="9">
    <source>
        <dbReference type="EMBL" id="KAL2286990.1"/>
    </source>
</evidence>
<feature type="transmembrane region" description="Helical" evidence="7">
    <location>
        <begin position="180"/>
        <end position="200"/>
    </location>
</feature>
<dbReference type="Gene3D" id="1.20.1540.10">
    <property type="entry name" value="Rhomboid-like"/>
    <property type="match status" value="1"/>
</dbReference>
<sequence length="207" mass="22128">MTGLSAVFLRPSQVRASGSLVYMVENLALSGRNLCQGRWWTLLTSSVSHVAPAHLIVNMCEFYTWASRCSDLGLGPGSVTGLMLGSAVCCGVAGLANEVAWPTMHTGASGIISGLRAAAVLVEPVMVFQVPGVCYIRYPIFTTTVMACAIDLIGMLSQRLELTTASMASWGFRGAPKTLIGYASHLGGTAFGVIYWYFWLRSRFGTS</sequence>
<gene>
    <name evidence="9" type="ORF">FJTKL_06484</name>
</gene>
<evidence type="ECO:0000256" key="3">
    <source>
        <dbReference type="ARBA" id="ARBA00022692"/>
    </source>
</evidence>
<comment type="similarity">
    <text evidence="2">Belongs to the peptidase S54 family.</text>
</comment>
<dbReference type="InterPro" id="IPR050925">
    <property type="entry name" value="Rhomboid_protease_S54"/>
</dbReference>
<dbReference type="InterPro" id="IPR035952">
    <property type="entry name" value="Rhomboid-like_sf"/>
</dbReference>
<protein>
    <recommendedName>
        <fullName evidence="8">Peptidase S54 rhomboid domain-containing protein</fullName>
    </recommendedName>
</protein>
<organism evidence="9 10">
    <name type="scientific">Diaporthe vaccinii</name>
    <dbReference type="NCBI Taxonomy" id="105482"/>
    <lineage>
        <taxon>Eukaryota</taxon>
        <taxon>Fungi</taxon>
        <taxon>Dikarya</taxon>
        <taxon>Ascomycota</taxon>
        <taxon>Pezizomycotina</taxon>
        <taxon>Sordariomycetes</taxon>
        <taxon>Sordariomycetidae</taxon>
        <taxon>Diaporthales</taxon>
        <taxon>Diaporthaceae</taxon>
        <taxon>Diaporthe</taxon>
        <taxon>Diaporthe eres species complex</taxon>
    </lineage>
</organism>
<evidence type="ECO:0000256" key="1">
    <source>
        <dbReference type="ARBA" id="ARBA00004141"/>
    </source>
</evidence>
<keyword evidence="5 7" id="KW-1133">Transmembrane helix</keyword>
<keyword evidence="6 7" id="KW-0472">Membrane</keyword>
<reference evidence="9 10" key="1">
    <citation type="submission" date="2024-03" db="EMBL/GenBank/DDBJ databases">
        <title>A high-quality draft genome sequence of Diaporthe vaccinii, a causative agent of upright dieback and viscid rot disease in cranberry plants.</title>
        <authorList>
            <person name="Sarrasin M."/>
            <person name="Lang B.F."/>
            <person name="Burger G."/>
        </authorList>
    </citation>
    <scope>NUCLEOTIDE SEQUENCE [LARGE SCALE GENOMIC DNA]</scope>
    <source>
        <strain evidence="9 10">IS7</strain>
    </source>
</reference>
<evidence type="ECO:0000256" key="5">
    <source>
        <dbReference type="ARBA" id="ARBA00022989"/>
    </source>
</evidence>
<feature type="domain" description="Peptidase S54 rhomboid" evidence="8">
    <location>
        <begin position="37"/>
        <end position="200"/>
    </location>
</feature>
<keyword evidence="3 7" id="KW-0812">Transmembrane</keyword>
<evidence type="ECO:0000256" key="2">
    <source>
        <dbReference type="ARBA" id="ARBA00009045"/>
    </source>
</evidence>
<evidence type="ECO:0000256" key="7">
    <source>
        <dbReference type="SAM" id="Phobius"/>
    </source>
</evidence>
<evidence type="ECO:0000256" key="6">
    <source>
        <dbReference type="ARBA" id="ARBA00023136"/>
    </source>
</evidence>
<name>A0ABR4EXI9_9PEZI</name>
<dbReference type="EMBL" id="JBAWTH010000022">
    <property type="protein sequence ID" value="KAL2286990.1"/>
    <property type="molecule type" value="Genomic_DNA"/>
</dbReference>
<keyword evidence="4" id="KW-0378">Hydrolase</keyword>
<dbReference type="PANTHER" id="PTHR43731">
    <property type="entry name" value="RHOMBOID PROTEASE"/>
    <property type="match status" value="1"/>
</dbReference>